<reference evidence="9" key="1">
    <citation type="submission" date="2025-08" db="UniProtKB">
        <authorList>
            <consortium name="RefSeq"/>
        </authorList>
    </citation>
    <scope>IDENTIFICATION</scope>
</reference>
<accession>A0A8N4F7X1</accession>
<feature type="region of interest" description="Disordered" evidence="6">
    <location>
        <begin position="924"/>
        <end position="950"/>
    </location>
</feature>
<protein>
    <submittedName>
        <fullName evidence="9">Probable ubiquitin-like-specific protease 2B isoform X1</fullName>
    </submittedName>
</protein>
<evidence type="ECO:0000256" key="4">
    <source>
        <dbReference type="ARBA" id="ARBA00022801"/>
    </source>
</evidence>
<evidence type="ECO:0000256" key="3">
    <source>
        <dbReference type="ARBA" id="ARBA00022786"/>
    </source>
</evidence>
<dbReference type="PANTHER" id="PTHR47764">
    <property type="entry name" value="UBIQUITIN-LIKE-SPECIFIC PROTEASE 2B-RELATED"/>
    <property type="match status" value="1"/>
</dbReference>
<proteinExistence type="inferred from homology"/>
<evidence type="ECO:0000259" key="7">
    <source>
        <dbReference type="PROSITE" id="PS50600"/>
    </source>
</evidence>
<dbReference type="FunFam" id="3.30.310.130:FF:000006">
    <property type="entry name" value="Probable ubiquitin-like-specific protease 2B"/>
    <property type="match status" value="1"/>
</dbReference>
<comment type="similarity">
    <text evidence="1">Belongs to the peptidase C48 family.</text>
</comment>
<gene>
    <name evidence="9" type="primary">LOC105053269</name>
</gene>
<evidence type="ECO:0000313" key="9">
    <source>
        <dbReference type="RefSeq" id="XP_029122898.1"/>
    </source>
</evidence>
<dbReference type="GO" id="GO:0006508">
    <property type="term" value="P:proteolysis"/>
    <property type="evidence" value="ECO:0007669"/>
    <property type="project" value="UniProtKB-KW"/>
</dbReference>
<dbReference type="Pfam" id="PF02902">
    <property type="entry name" value="Peptidase_C48"/>
    <property type="match status" value="1"/>
</dbReference>
<feature type="domain" description="Ubiquitin-like protease family profile" evidence="7">
    <location>
        <begin position="366"/>
        <end position="560"/>
    </location>
</feature>
<dbReference type="RefSeq" id="XP_029122898.1">
    <property type="nucleotide sequence ID" value="XM_029267065.1"/>
</dbReference>
<dbReference type="InterPro" id="IPR057375">
    <property type="entry name" value="ULP2A/B_PH"/>
</dbReference>
<feature type="compositionally biased region" description="Basic and acidic residues" evidence="6">
    <location>
        <begin position="870"/>
        <end position="881"/>
    </location>
</feature>
<evidence type="ECO:0000256" key="5">
    <source>
        <dbReference type="ARBA" id="ARBA00057729"/>
    </source>
</evidence>
<dbReference type="Gene3D" id="1.10.418.20">
    <property type="match status" value="1"/>
</dbReference>
<organism evidence="8 9">
    <name type="scientific">Elaeis guineensis var. tenera</name>
    <name type="common">Oil palm</name>
    <dbReference type="NCBI Taxonomy" id="51953"/>
    <lineage>
        <taxon>Eukaryota</taxon>
        <taxon>Viridiplantae</taxon>
        <taxon>Streptophyta</taxon>
        <taxon>Embryophyta</taxon>
        <taxon>Tracheophyta</taxon>
        <taxon>Spermatophyta</taxon>
        <taxon>Magnoliopsida</taxon>
        <taxon>Liliopsida</taxon>
        <taxon>Arecaceae</taxon>
        <taxon>Arecoideae</taxon>
        <taxon>Cocoseae</taxon>
        <taxon>Elaeidinae</taxon>
        <taxon>Elaeis</taxon>
    </lineage>
</organism>
<keyword evidence="3" id="KW-0833">Ubl conjugation pathway</keyword>
<dbReference type="OrthoDB" id="442460at2759"/>
<dbReference type="Gene3D" id="3.30.310.130">
    <property type="entry name" value="Ubiquitin-related"/>
    <property type="match status" value="1"/>
</dbReference>
<evidence type="ECO:0000256" key="2">
    <source>
        <dbReference type="ARBA" id="ARBA00022670"/>
    </source>
</evidence>
<dbReference type="Pfam" id="PF25352">
    <property type="entry name" value="PH_ULP"/>
    <property type="match status" value="1"/>
</dbReference>
<feature type="region of interest" description="Disordered" evidence="6">
    <location>
        <begin position="162"/>
        <end position="181"/>
    </location>
</feature>
<evidence type="ECO:0000313" key="8">
    <source>
        <dbReference type="Proteomes" id="UP000504607"/>
    </source>
</evidence>
<dbReference type="SUPFAM" id="SSF54001">
    <property type="entry name" value="Cysteine proteinases"/>
    <property type="match status" value="1"/>
</dbReference>
<feature type="compositionally biased region" description="Basic and acidic residues" evidence="6">
    <location>
        <begin position="924"/>
        <end position="936"/>
    </location>
</feature>
<feature type="compositionally biased region" description="Basic and acidic residues" evidence="6">
    <location>
        <begin position="827"/>
        <end position="840"/>
    </location>
</feature>
<dbReference type="InterPro" id="IPR038765">
    <property type="entry name" value="Papain-like_cys_pep_sf"/>
</dbReference>
<dbReference type="Proteomes" id="UP000504607">
    <property type="component" value="Chromosome 10"/>
</dbReference>
<dbReference type="InterPro" id="IPR003653">
    <property type="entry name" value="Peptidase_C48_C"/>
</dbReference>
<dbReference type="PROSITE" id="PS50600">
    <property type="entry name" value="ULP_PROTEASE"/>
    <property type="match status" value="1"/>
</dbReference>
<keyword evidence="8" id="KW-1185">Reference proteome</keyword>
<feature type="region of interest" description="Disordered" evidence="6">
    <location>
        <begin position="827"/>
        <end position="894"/>
    </location>
</feature>
<evidence type="ECO:0000256" key="1">
    <source>
        <dbReference type="ARBA" id="ARBA00005234"/>
    </source>
</evidence>
<dbReference type="AlphaFoldDB" id="A0A8N4F7X1"/>
<name>A0A8N4F7X1_ELAGV</name>
<evidence type="ECO:0000256" key="6">
    <source>
        <dbReference type="SAM" id="MobiDB-lite"/>
    </source>
</evidence>
<keyword evidence="2 9" id="KW-0645">Protease</keyword>
<sequence length="1035" mass="114966">MRCSSQKNLSVYDFNEVEEAVEAASRKFASKFQSKLKEAETKYQFLEAFHLGLKLRRTDVTTAYMDLRERDNARESCVIDTPQTNLAVSDEKTEFDDFVVSSTSYEDNGHIVTDENEPGILTRTDPLVIKTSSHVAPSVGDKQFSDTSSDGTAVDVISDDEGSWVSASDSPSTTQSDVESEGYLEHRVSDNCYSACADMVGDNMAVVVFPDYVIYKNMLCGESRFTFFTDCIKIECSGASENGKFVLECAIADIIYIHRQWSGSVEAALVKLCVRATDANENEKPHNDGDLKIIFAIADAHWFEKEQKIRNLAERYGDIWNAFPNDDLVGGDDTLVPDMLFPTQCFTEIVEPFEDVIYPKGDPDAVSISKRDIELLQPETFINDTIIDFYIKYLKNNIEPNEKHRFHFFNSFFFRKLADMDKDPGSASEGRAAFLRVRKWTRKVNIFEKDYIFIPVNFNLHWSLLVICHPGEVATLKDDDIKESSKVPCILHMDSIKGSHSGLKNIIQSYLWEEWKERHPEASEDNSAKFSNLRYVSLELPQQENSFDCGLFVLQYVELFLEEAPSNFSPFKITKFSSFLGADWFSPVEAYLKRFIIRKLISDLLKDPSQKVTPATCSSGHLSSGSPEIEADTIVEFLPVQCSPAKPAVGDSITPATDRGYENDVEQVPVVEFLPQQCSPARPVLSYSLGPASDGGIQIEPSTTSSDVTRCDKQVAPVVQELLQPGATSGFYSEIQENSCQQQYEPFQKLASTACQVEHVDGSLQFVSSSLDKDARQPPGGDSNSQICSASYCSEVAGVRDTLWSSVQEKEANVTSLESFNMDHARSNRNHEAGKPESDLPKNLGYVSESPSLSSGKQLDGFVEDSQETDTVKVKNEDHQDSQVIDSMEDGGDCKEVKRSEARVGDGGACQELSITEAGDGDCDNRQELDVPRADGGDGNECPNNDVTEADGMDGECEKVVTTEAESGLCGGPCQGHLPSISCQDIIIADDKNSLDDEVDVQLTAKRSEQQPCKRRKVMLPGDRRCTRSFTRDCS</sequence>
<dbReference type="PANTHER" id="PTHR47764:SF2">
    <property type="entry name" value="UBIQUITIN-LIKE PROTEASE FAMILY PROFILE DOMAIN-CONTAINING PROTEIN"/>
    <property type="match status" value="1"/>
</dbReference>
<feature type="compositionally biased region" description="Polar residues" evidence="6">
    <location>
        <begin position="165"/>
        <end position="177"/>
    </location>
</feature>
<keyword evidence="4" id="KW-0378">Hydrolase</keyword>
<comment type="function">
    <text evidence="5">Protease that catalyzes two essential functions in the SUMO pathway: processing of full-length SUMOs to their mature forms and deconjugation of SUMO from targeted proteins.</text>
</comment>
<dbReference type="GO" id="GO:0008234">
    <property type="term" value="F:cysteine-type peptidase activity"/>
    <property type="evidence" value="ECO:0007669"/>
    <property type="project" value="InterPro"/>
</dbReference>